<protein>
    <submittedName>
        <fullName evidence="1">Uncharacterized protein</fullName>
    </submittedName>
</protein>
<comment type="caution">
    <text evidence="1">The sequence shown here is derived from an EMBL/GenBank/DDBJ whole genome shotgun (WGS) entry which is preliminary data.</text>
</comment>
<feature type="non-terminal residue" evidence="1">
    <location>
        <position position="1"/>
    </location>
</feature>
<feature type="non-terminal residue" evidence="1">
    <location>
        <position position="27"/>
    </location>
</feature>
<keyword evidence="2" id="KW-1185">Reference proteome</keyword>
<reference evidence="1 2" key="1">
    <citation type="submission" date="2020-02" db="EMBL/GenBank/DDBJ databases">
        <title>Draft genome sequence of Haematococcus lacustris strain NIES-144.</title>
        <authorList>
            <person name="Morimoto D."/>
            <person name="Nakagawa S."/>
            <person name="Yoshida T."/>
            <person name="Sawayama S."/>
        </authorList>
    </citation>
    <scope>NUCLEOTIDE SEQUENCE [LARGE SCALE GENOMIC DNA]</scope>
    <source>
        <strain evidence="1 2">NIES-144</strain>
    </source>
</reference>
<dbReference type="AlphaFoldDB" id="A0A699YWN3"/>
<sequence>MQQLEVQPQATCEEQIRWSVLQVANCI</sequence>
<organism evidence="1 2">
    <name type="scientific">Haematococcus lacustris</name>
    <name type="common">Green alga</name>
    <name type="synonym">Haematococcus pluvialis</name>
    <dbReference type="NCBI Taxonomy" id="44745"/>
    <lineage>
        <taxon>Eukaryota</taxon>
        <taxon>Viridiplantae</taxon>
        <taxon>Chlorophyta</taxon>
        <taxon>core chlorophytes</taxon>
        <taxon>Chlorophyceae</taxon>
        <taxon>CS clade</taxon>
        <taxon>Chlamydomonadales</taxon>
        <taxon>Haematococcaceae</taxon>
        <taxon>Haematococcus</taxon>
    </lineage>
</organism>
<gene>
    <name evidence="1" type="ORF">HaLaN_10730</name>
</gene>
<evidence type="ECO:0000313" key="2">
    <source>
        <dbReference type="Proteomes" id="UP000485058"/>
    </source>
</evidence>
<dbReference type="Proteomes" id="UP000485058">
    <property type="component" value="Unassembled WGS sequence"/>
</dbReference>
<evidence type="ECO:0000313" key="1">
    <source>
        <dbReference type="EMBL" id="GFH14633.1"/>
    </source>
</evidence>
<accession>A0A699YWN3</accession>
<dbReference type="EMBL" id="BLLF01000749">
    <property type="protein sequence ID" value="GFH14633.1"/>
    <property type="molecule type" value="Genomic_DNA"/>
</dbReference>
<name>A0A699YWN3_HAELA</name>
<proteinExistence type="predicted"/>